<protein>
    <recommendedName>
        <fullName evidence="4">DUF2642 domain-containing protein</fullName>
    </recommendedName>
</protein>
<dbReference type="RefSeq" id="WP_209862473.1">
    <property type="nucleotide sequence ID" value="NZ_JAGGLD010000003.1"/>
</dbReference>
<sequence>MCFFGYGQLRHKVRHLIEEVKELTARLNDLEDRLSSGVFPNPAIVAYLQDKIGQSIHISTASASLEGILVTVATDALEIRESTGDLVLIPFSRITVLQ</sequence>
<keyword evidence="3" id="KW-1185">Reference proteome</keyword>
<gene>
    <name evidence="2" type="ORF">J2Z69_002390</name>
</gene>
<evidence type="ECO:0008006" key="4">
    <source>
        <dbReference type="Google" id="ProtNLM"/>
    </source>
</evidence>
<name>A0ABS4JI22_9BACL</name>
<accession>A0ABS4JI22</accession>
<dbReference type="EMBL" id="JAGGLD010000003">
    <property type="protein sequence ID" value="MBP2001347.1"/>
    <property type="molecule type" value="Genomic_DNA"/>
</dbReference>
<keyword evidence="1" id="KW-0175">Coiled coil</keyword>
<evidence type="ECO:0000313" key="3">
    <source>
        <dbReference type="Proteomes" id="UP001519288"/>
    </source>
</evidence>
<proteinExistence type="predicted"/>
<organism evidence="2 3">
    <name type="scientific">Paenibacillus shirakamiensis</name>
    <dbReference type="NCBI Taxonomy" id="1265935"/>
    <lineage>
        <taxon>Bacteria</taxon>
        <taxon>Bacillati</taxon>
        <taxon>Bacillota</taxon>
        <taxon>Bacilli</taxon>
        <taxon>Bacillales</taxon>
        <taxon>Paenibacillaceae</taxon>
        <taxon>Paenibacillus</taxon>
    </lineage>
</organism>
<reference evidence="2 3" key="1">
    <citation type="submission" date="2021-03" db="EMBL/GenBank/DDBJ databases">
        <title>Genomic Encyclopedia of Type Strains, Phase IV (KMG-IV): sequencing the most valuable type-strain genomes for metagenomic binning, comparative biology and taxonomic classification.</title>
        <authorList>
            <person name="Goeker M."/>
        </authorList>
    </citation>
    <scope>NUCLEOTIDE SEQUENCE [LARGE SCALE GENOMIC DNA]</scope>
    <source>
        <strain evidence="2 3">DSM 26806</strain>
    </source>
</reference>
<evidence type="ECO:0000256" key="1">
    <source>
        <dbReference type="SAM" id="Coils"/>
    </source>
</evidence>
<feature type="coiled-coil region" evidence="1">
    <location>
        <begin position="6"/>
        <end position="33"/>
    </location>
</feature>
<evidence type="ECO:0000313" key="2">
    <source>
        <dbReference type="EMBL" id="MBP2001347.1"/>
    </source>
</evidence>
<dbReference type="Proteomes" id="UP001519288">
    <property type="component" value="Unassembled WGS sequence"/>
</dbReference>
<comment type="caution">
    <text evidence="2">The sequence shown here is derived from an EMBL/GenBank/DDBJ whole genome shotgun (WGS) entry which is preliminary data.</text>
</comment>